<gene>
    <name evidence="8" type="ORF">AB1Y20_012577</name>
</gene>
<protein>
    <recommendedName>
        <fullName evidence="7">Sugar phosphate transporter domain-containing protein</fullName>
    </recommendedName>
</protein>
<organism evidence="8 9">
    <name type="scientific">Prymnesium parvum</name>
    <name type="common">Toxic golden alga</name>
    <dbReference type="NCBI Taxonomy" id="97485"/>
    <lineage>
        <taxon>Eukaryota</taxon>
        <taxon>Haptista</taxon>
        <taxon>Haptophyta</taxon>
        <taxon>Prymnesiophyceae</taxon>
        <taxon>Prymnesiales</taxon>
        <taxon>Prymnesiaceae</taxon>
        <taxon>Prymnesium</taxon>
    </lineage>
</organism>
<evidence type="ECO:0000313" key="9">
    <source>
        <dbReference type="Proteomes" id="UP001515480"/>
    </source>
</evidence>
<evidence type="ECO:0000256" key="3">
    <source>
        <dbReference type="ARBA" id="ARBA00022989"/>
    </source>
</evidence>
<dbReference type="Proteomes" id="UP001515480">
    <property type="component" value="Unassembled WGS sequence"/>
</dbReference>
<feature type="transmembrane region" description="Helical" evidence="5">
    <location>
        <begin position="51"/>
        <end position="77"/>
    </location>
</feature>
<accession>A0AB34II93</accession>
<dbReference type="InterPro" id="IPR050186">
    <property type="entry name" value="TPT_transporter"/>
</dbReference>
<feature type="transmembrane region" description="Helical" evidence="5">
    <location>
        <begin position="250"/>
        <end position="271"/>
    </location>
</feature>
<keyword evidence="3 5" id="KW-1133">Transmembrane helix</keyword>
<evidence type="ECO:0000256" key="2">
    <source>
        <dbReference type="ARBA" id="ARBA00022692"/>
    </source>
</evidence>
<feature type="transmembrane region" description="Helical" evidence="5">
    <location>
        <begin position="213"/>
        <end position="230"/>
    </location>
</feature>
<evidence type="ECO:0000256" key="5">
    <source>
        <dbReference type="SAM" id="Phobius"/>
    </source>
</evidence>
<dbReference type="EMBL" id="JBGBPQ010000024">
    <property type="protein sequence ID" value="KAL1499894.1"/>
    <property type="molecule type" value="Genomic_DNA"/>
</dbReference>
<evidence type="ECO:0000313" key="8">
    <source>
        <dbReference type="EMBL" id="KAL1499894.1"/>
    </source>
</evidence>
<keyword evidence="6" id="KW-0732">Signal</keyword>
<feature type="chain" id="PRO_5044220099" description="Sugar phosphate transporter domain-containing protein" evidence="6">
    <location>
        <begin position="17"/>
        <end position="364"/>
    </location>
</feature>
<comment type="caution">
    <text evidence="8">The sequence shown here is derived from an EMBL/GenBank/DDBJ whole genome shotgun (WGS) entry which is preliminary data.</text>
</comment>
<keyword evidence="9" id="KW-1185">Reference proteome</keyword>
<sequence>MRALIVLLAATAAAETLAPPARPALRFRGGATSAQPIVSARNVRGEKKAELVAAAPLGIDFGLLACFAGWYLGNYYYTLNNKLALKAAAKAVGNDVGFPLTIGFMQMLVGSLYALFLWLAPDARALPKITPADLLKILPVAACAAGAHVSSIFSMNLGAVSFSQIVKAAEPAFAALLGVTLYGKPISKAKWLCLIPVIGGVCLASLGELDFSVLALLAACVANLFAAFRSNENKKLMDTAGLKDRIGSTGNQFAISTLLGTLSLFPILLLTEGSKFGEFWKIFNTVPAVRNNVLTSGLYFYLYNELSTITIKKTSATTQSVANTAKRVIVIVGVAIALGEQLKPMKLIGCTIGIGGVLLYSLAK</sequence>
<keyword evidence="4 5" id="KW-0472">Membrane</keyword>
<dbReference type="SUPFAM" id="SSF103481">
    <property type="entry name" value="Multidrug resistance efflux transporter EmrE"/>
    <property type="match status" value="2"/>
</dbReference>
<proteinExistence type="predicted"/>
<evidence type="ECO:0000256" key="6">
    <source>
        <dbReference type="SAM" id="SignalP"/>
    </source>
</evidence>
<keyword evidence="2 5" id="KW-0812">Transmembrane</keyword>
<dbReference type="InterPro" id="IPR037185">
    <property type="entry name" value="EmrE-like"/>
</dbReference>
<dbReference type="InterPro" id="IPR004853">
    <property type="entry name" value="Sugar_P_trans_dom"/>
</dbReference>
<feature type="transmembrane region" description="Helical" evidence="5">
    <location>
        <begin position="189"/>
        <end position="206"/>
    </location>
</feature>
<dbReference type="GO" id="GO:0016020">
    <property type="term" value="C:membrane"/>
    <property type="evidence" value="ECO:0007669"/>
    <property type="project" value="UniProtKB-SubCell"/>
</dbReference>
<name>A0AB34II93_PRYPA</name>
<evidence type="ECO:0000256" key="1">
    <source>
        <dbReference type="ARBA" id="ARBA00004141"/>
    </source>
</evidence>
<comment type="subcellular location">
    <subcellularLocation>
        <location evidence="1">Membrane</location>
        <topology evidence="1">Multi-pass membrane protein</topology>
    </subcellularLocation>
</comment>
<dbReference type="PANTHER" id="PTHR11132">
    <property type="entry name" value="SOLUTE CARRIER FAMILY 35"/>
    <property type="match status" value="1"/>
</dbReference>
<evidence type="ECO:0000256" key="4">
    <source>
        <dbReference type="ARBA" id="ARBA00023136"/>
    </source>
</evidence>
<dbReference type="AlphaFoldDB" id="A0AB34II93"/>
<evidence type="ECO:0000259" key="7">
    <source>
        <dbReference type="Pfam" id="PF03151"/>
    </source>
</evidence>
<feature type="signal peptide" evidence="6">
    <location>
        <begin position="1"/>
        <end position="16"/>
    </location>
</feature>
<feature type="domain" description="Sugar phosphate transporter" evidence="7">
    <location>
        <begin position="63"/>
        <end position="361"/>
    </location>
</feature>
<dbReference type="Pfam" id="PF03151">
    <property type="entry name" value="TPT"/>
    <property type="match status" value="1"/>
</dbReference>
<feature type="transmembrane region" description="Helical" evidence="5">
    <location>
        <begin position="98"/>
        <end position="119"/>
    </location>
</feature>
<reference evidence="8 9" key="1">
    <citation type="journal article" date="2024" name="Science">
        <title>Giant polyketide synthase enzymes in the biosynthesis of giant marine polyether toxins.</title>
        <authorList>
            <person name="Fallon T.R."/>
            <person name="Shende V.V."/>
            <person name="Wierzbicki I.H."/>
            <person name="Pendleton A.L."/>
            <person name="Watervoot N.F."/>
            <person name="Auber R.P."/>
            <person name="Gonzalez D.J."/>
            <person name="Wisecaver J.H."/>
            <person name="Moore B.S."/>
        </authorList>
    </citation>
    <scope>NUCLEOTIDE SEQUENCE [LARGE SCALE GENOMIC DNA]</scope>
    <source>
        <strain evidence="8 9">12B1</strain>
    </source>
</reference>